<comment type="caution">
    <text evidence="1">The sequence shown here is derived from an EMBL/GenBank/DDBJ whole genome shotgun (WGS) entry which is preliminary data.</text>
</comment>
<proteinExistence type="predicted"/>
<organism evidence="1 2">
    <name type="scientific">Saguinus oedipus</name>
    <name type="common">Cotton-top tamarin</name>
    <name type="synonym">Oedipomidas oedipus</name>
    <dbReference type="NCBI Taxonomy" id="9490"/>
    <lineage>
        <taxon>Eukaryota</taxon>
        <taxon>Metazoa</taxon>
        <taxon>Chordata</taxon>
        <taxon>Craniata</taxon>
        <taxon>Vertebrata</taxon>
        <taxon>Euteleostomi</taxon>
        <taxon>Mammalia</taxon>
        <taxon>Eutheria</taxon>
        <taxon>Euarchontoglires</taxon>
        <taxon>Primates</taxon>
        <taxon>Haplorrhini</taxon>
        <taxon>Platyrrhini</taxon>
        <taxon>Cebidae</taxon>
        <taxon>Callitrichinae</taxon>
        <taxon>Saguinus</taxon>
    </lineage>
</organism>
<name>A0ABQ9UVT8_SAGOE</name>
<feature type="non-terminal residue" evidence="1">
    <location>
        <position position="1"/>
    </location>
</feature>
<reference evidence="1 2" key="1">
    <citation type="submission" date="2023-05" db="EMBL/GenBank/DDBJ databases">
        <title>B98-5 Cell Line De Novo Hybrid Assembly: An Optical Mapping Approach.</title>
        <authorList>
            <person name="Kananen K."/>
            <person name="Auerbach J.A."/>
            <person name="Kautto E."/>
            <person name="Blachly J.S."/>
        </authorList>
    </citation>
    <scope>NUCLEOTIDE SEQUENCE [LARGE SCALE GENOMIC DNA]</scope>
    <source>
        <strain evidence="1">B95-8</strain>
        <tissue evidence="1">Cell line</tissue>
    </source>
</reference>
<evidence type="ECO:0000313" key="1">
    <source>
        <dbReference type="EMBL" id="KAK2101161.1"/>
    </source>
</evidence>
<dbReference type="EMBL" id="JASSZA010000010">
    <property type="protein sequence ID" value="KAK2101161.1"/>
    <property type="molecule type" value="Genomic_DNA"/>
</dbReference>
<protein>
    <submittedName>
        <fullName evidence="1">Uncharacterized protein</fullName>
    </submittedName>
</protein>
<accession>A0ABQ9UVT8</accession>
<dbReference type="Proteomes" id="UP001266305">
    <property type="component" value="Unassembled WGS sequence"/>
</dbReference>
<evidence type="ECO:0000313" key="2">
    <source>
        <dbReference type="Proteomes" id="UP001266305"/>
    </source>
</evidence>
<sequence>FREVMNFAVIDRSIQAKWCLIAAAGKPLWASCNPSALSCRNTGKLDHVESRVHASLERPTWMIEVPKRAT</sequence>
<gene>
    <name evidence="1" type="ORF">P7K49_022509</name>
</gene>
<keyword evidence="2" id="KW-1185">Reference proteome</keyword>